<evidence type="ECO:0000256" key="2">
    <source>
        <dbReference type="ARBA" id="ARBA00022771"/>
    </source>
</evidence>
<proteinExistence type="predicted"/>
<evidence type="ECO:0000256" key="1">
    <source>
        <dbReference type="ARBA" id="ARBA00022723"/>
    </source>
</evidence>
<evidence type="ECO:0000256" key="3">
    <source>
        <dbReference type="ARBA" id="ARBA00022833"/>
    </source>
</evidence>
<comment type="caution">
    <text evidence="6">The sequence shown here is derived from an EMBL/GenBank/DDBJ whole genome shotgun (WGS) entry which is preliminary data.</text>
</comment>
<organism evidence="6 7">
    <name type="scientific">Porites evermanni</name>
    <dbReference type="NCBI Taxonomy" id="104178"/>
    <lineage>
        <taxon>Eukaryota</taxon>
        <taxon>Metazoa</taxon>
        <taxon>Cnidaria</taxon>
        <taxon>Anthozoa</taxon>
        <taxon>Hexacorallia</taxon>
        <taxon>Scleractinia</taxon>
        <taxon>Fungiina</taxon>
        <taxon>Poritidae</taxon>
        <taxon>Porites</taxon>
    </lineage>
</organism>
<gene>
    <name evidence="6" type="ORF">PEVE_00039963</name>
</gene>
<dbReference type="PROSITE" id="PS01360">
    <property type="entry name" value="ZF_MYND_1"/>
    <property type="match status" value="1"/>
</dbReference>
<accession>A0ABN8MZQ0</accession>
<evidence type="ECO:0000256" key="4">
    <source>
        <dbReference type="PROSITE-ProRule" id="PRU00134"/>
    </source>
</evidence>
<keyword evidence="3" id="KW-0862">Zinc</keyword>
<reference evidence="6 7" key="1">
    <citation type="submission" date="2022-05" db="EMBL/GenBank/DDBJ databases">
        <authorList>
            <consortium name="Genoscope - CEA"/>
            <person name="William W."/>
        </authorList>
    </citation>
    <scope>NUCLEOTIDE SEQUENCE [LARGE SCALE GENOMIC DNA]</scope>
</reference>
<keyword evidence="7" id="KW-1185">Reference proteome</keyword>
<sequence>MAACKEGKQRKLDNEVQLGFAEAIDDDDAVRKLQMTSSFFPSKIGGRPAWLNLQDLPDSDRMLCKICWKPMVFLLQVYAPLTNDQGFHRTIYLFCCKDGNCHAKNNRDCFLVLRNQLKRDNKFYNFNPPPDLDEMRELSLESVGKEFRPKAWTSLCDVCGCLGSKTCSKCHMTRYCSREHQSVDWKSGHKSFCAMFLCSEEEFTPEQLFEGNSSYNNSKSKVLFPEYELVTETEPDDDDESDGIERSEEERLDEFKQFVQENDLLSEINGDDKELESLATLGKEALLADKQFRIFKKRISREPKQVLRYHKNGEPLWVSDEAQPGKSDIPPCATCGSERMFEFQVMPQLLNHMQVDSFEESVDWGTLAVYTCSKSCGDGSSYLTEFLWKQNFADTGIPTTVLGH</sequence>
<keyword evidence="2 4" id="KW-0863">Zinc-finger</keyword>
<dbReference type="PROSITE" id="PS50865">
    <property type="entry name" value="ZF_MYND_2"/>
    <property type="match status" value="1"/>
</dbReference>
<dbReference type="EMBL" id="CALNXI010000717">
    <property type="protein sequence ID" value="CAH3039467.1"/>
    <property type="molecule type" value="Genomic_DNA"/>
</dbReference>
<evidence type="ECO:0000259" key="5">
    <source>
        <dbReference type="PROSITE" id="PS50865"/>
    </source>
</evidence>
<dbReference type="Pfam" id="PF04194">
    <property type="entry name" value="PDCD2_C"/>
    <property type="match status" value="1"/>
</dbReference>
<dbReference type="PANTHER" id="PTHR12298">
    <property type="entry name" value="PCDC2 PROGRAMMED CELL DEATH PROTEIN 2 -RELATED"/>
    <property type="match status" value="1"/>
</dbReference>
<dbReference type="Proteomes" id="UP001159427">
    <property type="component" value="Unassembled WGS sequence"/>
</dbReference>
<dbReference type="InterPro" id="IPR007320">
    <property type="entry name" value="PDCD2_C"/>
</dbReference>
<protein>
    <recommendedName>
        <fullName evidence="5">MYND-type domain-containing protein</fullName>
    </recommendedName>
</protein>
<evidence type="ECO:0000313" key="6">
    <source>
        <dbReference type="EMBL" id="CAH3039467.1"/>
    </source>
</evidence>
<evidence type="ECO:0000313" key="7">
    <source>
        <dbReference type="Proteomes" id="UP001159427"/>
    </source>
</evidence>
<dbReference type="Pfam" id="PF01753">
    <property type="entry name" value="zf-MYND"/>
    <property type="match status" value="1"/>
</dbReference>
<name>A0ABN8MZQ0_9CNID</name>
<dbReference type="PANTHER" id="PTHR12298:SF4">
    <property type="entry name" value="PROGRAMMED CELL DEATH PROTEIN 2"/>
    <property type="match status" value="1"/>
</dbReference>
<dbReference type="SUPFAM" id="SSF144232">
    <property type="entry name" value="HIT/MYND zinc finger-like"/>
    <property type="match status" value="1"/>
</dbReference>
<dbReference type="InterPro" id="IPR002893">
    <property type="entry name" value="Znf_MYND"/>
</dbReference>
<keyword evidence="1" id="KW-0479">Metal-binding</keyword>
<dbReference type="Gene3D" id="6.10.140.2220">
    <property type="match status" value="1"/>
</dbReference>
<feature type="domain" description="MYND-type" evidence="5">
    <location>
        <begin position="156"/>
        <end position="193"/>
    </location>
</feature>